<comment type="caution">
    <text evidence="9">The sequence shown here is derived from an EMBL/GenBank/DDBJ whole genome shotgun (WGS) entry which is preliminary data.</text>
</comment>
<keyword evidence="6 7" id="KW-0472">Membrane</keyword>
<dbReference type="GO" id="GO:0016020">
    <property type="term" value="C:membrane"/>
    <property type="evidence" value="ECO:0007669"/>
    <property type="project" value="UniProtKB-SubCell"/>
</dbReference>
<evidence type="ECO:0000256" key="4">
    <source>
        <dbReference type="ARBA" id="ARBA00022692"/>
    </source>
</evidence>
<feature type="transmembrane region" description="Helical" evidence="7">
    <location>
        <begin position="431"/>
        <end position="450"/>
    </location>
</feature>
<dbReference type="InterPro" id="IPR005828">
    <property type="entry name" value="MFS_sugar_transport-like"/>
</dbReference>
<dbReference type="AlphaFoldDB" id="A0A8H6DQ67"/>
<name>A0A8H6DQ67_COCSA</name>
<reference evidence="9" key="1">
    <citation type="submission" date="2019-11" db="EMBL/GenBank/DDBJ databases">
        <title>Bipolaris sorokiniana Genome sequencing.</title>
        <authorList>
            <person name="Wang H."/>
        </authorList>
    </citation>
    <scope>NUCLEOTIDE SEQUENCE</scope>
</reference>
<keyword evidence="5 7" id="KW-1133">Transmembrane helix</keyword>
<dbReference type="PRINTS" id="PR00171">
    <property type="entry name" value="SUGRTRNSPORT"/>
</dbReference>
<evidence type="ECO:0000256" key="2">
    <source>
        <dbReference type="ARBA" id="ARBA00010992"/>
    </source>
</evidence>
<feature type="transmembrane region" description="Helical" evidence="7">
    <location>
        <begin position="51"/>
        <end position="73"/>
    </location>
</feature>
<evidence type="ECO:0000256" key="1">
    <source>
        <dbReference type="ARBA" id="ARBA00004141"/>
    </source>
</evidence>
<dbReference type="InterPro" id="IPR005829">
    <property type="entry name" value="Sugar_transporter_CS"/>
</dbReference>
<feature type="transmembrane region" description="Helical" evidence="7">
    <location>
        <begin position="364"/>
        <end position="388"/>
    </location>
</feature>
<dbReference type="PROSITE" id="PS00217">
    <property type="entry name" value="SUGAR_TRANSPORT_2"/>
    <property type="match status" value="1"/>
</dbReference>
<accession>A0A8H6DQ67</accession>
<sequence>MGKNHNLLIIYLAALGSLTYGFSVAVIGSVLGVPAFLRYFNLQSGGQAESILGATSALFAGGCALGALFEIWAADCFGRVRTLQMLCSLAVISSAIQGGAAHIAMFLVGRFLNGVAVGALLALVPVYMVEISPAATRGLLVGSHGFLVVTGHALAAWTGYACFFSTNEAFQWRFELSAQALAPLLLLLATRSIPESPRWLVEQGRGKDALQILCDLHSDKNNSEASLLQAQEEFRQVNEQATLDKAMLGGQSKMIIFKKASYRKRVLCGMATMFLSQSTGVLVINNYQVSLYNGLGLYGSLPLLLYAIYLTWAAALNYLSATIMDRVGRVRLLLSGLIGCSIMIICEMVMVARFSGTANKIGNAFGVVFLFLYVGVYAACLDATIYVYSAEIFPTHMRATGMGLCIFAQSCSTLLYTQAAPTAFGAIGWRYYLVFSIVPLVGAVLVWRYWPETKGATLEGIGLAFGDEVTIDGSIPEGRVPRQPNDELALVDSVTKVGGNEKSLIRHEVTA</sequence>
<dbReference type="SUPFAM" id="SSF103473">
    <property type="entry name" value="MFS general substrate transporter"/>
    <property type="match status" value="1"/>
</dbReference>
<dbReference type="OMA" id="WAAFLNW"/>
<feature type="transmembrane region" description="Helical" evidence="7">
    <location>
        <begin position="400"/>
        <end position="419"/>
    </location>
</feature>
<evidence type="ECO:0000256" key="7">
    <source>
        <dbReference type="SAM" id="Phobius"/>
    </source>
</evidence>
<dbReference type="PANTHER" id="PTHR48022:SF11">
    <property type="entry name" value="MONOSACCHARIDE TRANSPORTER (HXT8), PUTATIVE (AFU_ORTHOLOGUE AFUA_2G08120)-RELATED"/>
    <property type="match status" value="1"/>
</dbReference>
<dbReference type="Proteomes" id="UP000624244">
    <property type="component" value="Unassembled WGS sequence"/>
</dbReference>
<feature type="transmembrane region" description="Helical" evidence="7">
    <location>
        <begin position="297"/>
        <end position="320"/>
    </location>
</feature>
<evidence type="ECO:0000256" key="6">
    <source>
        <dbReference type="ARBA" id="ARBA00023136"/>
    </source>
</evidence>
<evidence type="ECO:0000256" key="3">
    <source>
        <dbReference type="ARBA" id="ARBA00022448"/>
    </source>
</evidence>
<dbReference type="EMBL" id="WNKQ01000029">
    <property type="protein sequence ID" value="KAF5844124.1"/>
    <property type="molecule type" value="Genomic_DNA"/>
</dbReference>
<feature type="transmembrane region" description="Helical" evidence="7">
    <location>
        <begin position="141"/>
        <end position="160"/>
    </location>
</feature>
<comment type="similarity">
    <text evidence="2">Belongs to the major facilitator superfamily. Sugar transporter (TC 2.A.1.1) family.</text>
</comment>
<evidence type="ECO:0000259" key="8">
    <source>
        <dbReference type="PROSITE" id="PS50850"/>
    </source>
</evidence>
<proteinExistence type="inferred from homology"/>
<feature type="transmembrane region" description="Helical" evidence="7">
    <location>
        <begin position="111"/>
        <end position="129"/>
    </location>
</feature>
<organism evidence="9 10">
    <name type="scientific">Cochliobolus sativus</name>
    <name type="common">Common root rot and spot blotch fungus</name>
    <name type="synonym">Bipolaris sorokiniana</name>
    <dbReference type="NCBI Taxonomy" id="45130"/>
    <lineage>
        <taxon>Eukaryota</taxon>
        <taxon>Fungi</taxon>
        <taxon>Dikarya</taxon>
        <taxon>Ascomycota</taxon>
        <taxon>Pezizomycotina</taxon>
        <taxon>Dothideomycetes</taxon>
        <taxon>Pleosporomycetidae</taxon>
        <taxon>Pleosporales</taxon>
        <taxon>Pleosporineae</taxon>
        <taxon>Pleosporaceae</taxon>
        <taxon>Bipolaris</taxon>
    </lineage>
</organism>
<evidence type="ECO:0000313" key="9">
    <source>
        <dbReference type="EMBL" id="KAF5844124.1"/>
    </source>
</evidence>
<dbReference type="InterPro" id="IPR050360">
    <property type="entry name" value="MFS_Sugar_Transporters"/>
</dbReference>
<comment type="subcellular location">
    <subcellularLocation>
        <location evidence="1">Membrane</location>
        <topology evidence="1">Multi-pass membrane protein</topology>
    </subcellularLocation>
</comment>
<dbReference type="PROSITE" id="PS50850">
    <property type="entry name" value="MFS"/>
    <property type="match status" value="1"/>
</dbReference>
<evidence type="ECO:0000313" key="10">
    <source>
        <dbReference type="Proteomes" id="UP000624244"/>
    </source>
</evidence>
<feature type="transmembrane region" description="Helical" evidence="7">
    <location>
        <begin position="332"/>
        <end position="352"/>
    </location>
</feature>
<dbReference type="InterPro" id="IPR003663">
    <property type="entry name" value="Sugar/inositol_transpt"/>
</dbReference>
<dbReference type="PANTHER" id="PTHR48022">
    <property type="entry name" value="PLASTIDIC GLUCOSE TRANSPORTER 4"/>
    <property type="match status" value="1"/>
</dbReference>
<keyword evidence="3" id="KW-0813">Transport</keyword>
<dbReference type="GO" id="GO:0005351">
    <property type="term" value="F:carbohydrate:proton symporter activity"/>
    <property type="evidence" value="ECO:0007669"/>
    <property type="project" value="TreeGrafter"/>
</dbReference>
<feature type="transmembrane region" description="Helical" evidence="7">
    <location>
        <begin position="266"/>
        <end position="285"/>
    </location>
</feature>
<protein>
    <recommendedName>
        <fullName evidence="8">Major facilitator superfamily (MFS) profile domain-containing protein</fullName>
    </recommendedName>
</protein>
<feature type="domain" description="Major facilitator superfamily (MFS) profile" evidence="8">
    <location>
        <begin position="9"/>
        <end position="454"/>
    </location>
</feature>
<gene>
    <name evidence="9" type="ORF">GGP41_001049</name>
</gene>
<feature type="transmembrane region" description="Helical" evidence="7">
    <location>
        <begin position="7"/>
        <end position="31"/>
    </location>
</feature>
<dbReference type="Pfam" id="PF00083">
    <property type="entry name" value="Sugar_tr"/>
    <property type="match status" value="1"/>
</dbReference>
<dbReference type="InterPro" id="IPR020846">
    <property type="entry name" value="MFS_dom"/>
</dbReference>
<dbReference type="InterPro" id="IPR036259">
    <property type="entry name" value="MFS_trans_sf"/>
</dbReference>
<dbReference type="Gene3D" id="1.20.1250.20">
    <property type="entry name" value="MFS general substrate transporter like domains"/>
    <property type="match status" value="1"/>
</dbReference>
<evidence type="ECO:0000256" key="5">
    <source>
        <dbReference type="ARBA" id="ARBA00022989"/>
    </source>
</evidence>
<keyword evidence="4 7" id="KW-0812">Transmembrane</keyword>